<protein>
    <recommendedName>
        <fullName evidence="3">Acyltransferase 3 domain-containing protein</fullName>
    </recommendedName>
</protein>
<keyword evidence="5" id="KW-1185">Reference proteome</keyword>
<evidence type="ECO:0000313" key="5">
    <source>
        <dbReference type="Proteomes" id="UP000249725"/>
    </source>
</evidence>
<name>A0A328AWP2_9CAUL</name>
<feature type="compositionally biased region" description="Basic and acidic residues" evidence="1">
    <location>
        <begin position="7"/>
        <end position="36"/>
    </location>
</feature>
<feature type="transmembrane region" description="Helical" evidence="2">
    <location>
        <begin position="321"/>
        <end position="338"/>
    </location>
</feature>
<feature type="transmembrane region" description="Helical" evidence="2">
    <location>
        <begin position="155"/>
        <end position="180"/>
    </location>
</feature>
<feature type="transmembrane region" description="Helical" evidence="2">
    <location>
        <begin position="296"/>
        <end position="315"/>
    </location>
</feature>
<accession>A0A328AWP2</accession>
<evidence type="ECO:0000256" key="1">
    <source>
        <dbReference type="SAM" id="MobiDB-lite"/>
    </source>
</evidence>
<dbReference type="EMBL" id="QFYR01000001">
    <property type="protein sequence ID" value="RAK58136.1"/>
    <property type="molecule type" value="Genomic_DNA"/>
</dbReference>
<dbReference type="InterPro" id="IPR050879">
    <property type="entry name" value="Acyltransferase_3"/>
</dbReference>
<evidence type="ECO:0000313" key="4">
    <source>
        <dbReference type="EMBL" id="RAK58136.1"/>
    </source>
</evidence>
<feature type="transmembrane region" description="Helical" evidence="2">
    <location>
        <begin position="115"/>
        <end position="134"/>
    </location>
</feature>
<feature type="transmembrane region" description="Helical" evidence="2">
    <location>
        <begin position="228"/>
        <end position="249"/>
    </location>
</feature>
<organism evidence="4 5">
    <name type="scientific">Phenylobacterium deserti</name>
    <dbReference type="NCBI Taxonomy" id="1914756"/>
    <lineage>
        <taxon>Bacteria</taxon>
        <taxon>Pseudomonadati</taxon>
        <taxon>Pseudomonadota</taxon>
        <taxon>Alphaproteobacteria</taxon>
        <taxon>Caulobacterales</taxon>
        <taxon>Caulobacteraceae</taxon>
        <taxon>Phenylobacterium</taxon>
    </lineage>
</organism>
<reference evidence="5" key="1">
    <citation type="submission" date="2018-05" db="EMBL/GenBank/DDBJ databases">
        <authorList>
            <person name="Li X."/>
        </authorList>
    </citation>
    <scope>NUCLEOTIDE SEQUENCE [LARGE SCALE GENOMIC DNA]</scope>
    <source>
        <strain evidence="5">YIM 73061</strain>
    </source>
</reference>
<proteinExistence type="predicted"/>
<comment type="caution">
    <text evidence="4">The sequence shown here is derived from an EMBL/GenBank/DDBJ whole genome shotgun (WGS) entry which is preliminary data.</text>
</comment>
<feature type="transmembrane region" description="Helical" evidence="2">
    <location>
        <begin position="269"/>
        <end position="289"/>
    </location>
</feature>
<dbReference type="PANTHER" id="PTHR23028:SF53">
    <property type="entry name" value="ACYL_TRANSF_3 DOMAIN-CONTAINING PROTEIN"/>
    <property type="match status" value="1"/>
</dbReference>
<keyword evidence="2" id="KW-1133">Transmembrane helix</keyword>
<feature type="domain" description="Acyltransferase 3" evidence="3">
    <location>
        <begin position="88"/>
        <end position="400"/>
    </location>
</feature>
<dbReference type="RefSeq" id="WP_111514586.1">
    <property type="nucleotide sequence ID" value="NZ_QFYR01000001.1"/>
</dbReference>
<dbReference type="GO" id="GO:0016747">
    <property type="term" value="F:acyltransferase activity, transferring groups other than amino-acyl groups"/>
    <property type="evidence" value="ECO:0007669"/>
    <property type="project" value="InterPro"/>
</dbReference>
<keyword evidence="2" id="KW-0812">Transmembrane</keyword>
<dbReference type="OrthoDB" id="9796461at2"/>
<feature type="transmembrane region" description="Helical" evidence="2">
    <location>
        <begin position="350"/>
        <end position="368"/>
    </location>
</feature>
<dbReference type="AlphaFoldDB" id="A0A328AWP2"/>
<evidence type="ECO:0000259" key="3">
    <source>
        <dbReference type="Pfam" id="PF01757"/>
    </source>
</evidence>
<feature type="transmembrane region" description="Helical" evidence="2">
    <location>
        <begin position="200"/>
        <end position="221"/>
    </location>
</feature>
<evidence type="ECO:0000256" key="2">
    <source>
        <dbReference type="SAM" id="Phobius"/>
    </source>
</evidence>
<feature type="transmembrane region" description="Helical" evidence="2">
    <location>
        <begin position="383"/>
        <end position="404"/>
    </location>
</feature>
<gene>
    <name evidence="4" type="ORF">DJ018_09585</name>
</gene>
<dbReference type="Pfam" id="PF01757">
    <property type="entry name" value="Acyl_transf_3"/>
    <property type="match status" value="1"/>
</dbReference>
<dbReference type="GO" id="GO:0016020">
    <property type="term" value="C:membrane"/>
    <property type="evidence" value="ECO:0007669"/>
    <property type="project" value="TreeGrafter"/>
</dbReference>
<keyword evidence="2" id="KW-0472">Membrane</keyword>
<feature type="region of interest" description="Disordered" evidence="1">
    <location>
        <begin position="1"/>
        <end position="44"/>
    </location>
</feature>
<sequence length="452" mass="49413">MAAGRSHRQDPARSSHHELSRSGFERHRTVRREANNRPDGPPRAQATGFVLGYVRRKVWLPQNVHGLLPGLTMREHMPPWAGGSGNIPGLDGLRAISILIVMASHLLTDRIPGGLGVYVFFVISGFLIAHLMFSEAEKTGQISLRNFYIRRALRLYPALIVFVAATTIYCLAIGFAISGVDVASALLYFANYHRSQPFGIIWSLSVEEHFYFLFPTLVVLLRANARAVLTTALVVCAGCLALRLAVGFARPDLAAAGVFYNHTEYRLDSIAFGVLIAATFRIPGLRPFLYRLGHPLCSVGALLVVLMCLLVRDTYFRETVRYSLLGLSIAVILTGVLFRPSAPARLLDNALLVWIGKLSYSLYLWHYFVKFVFVTLLPGTSVALYAPLLAAVSFAIAAASYYGLERPMQELRKTLSTAGAKSAPIRPAQALETAAPARLMTKASAGSPEAAA</sequence>
<dbReference type="Proteomes" id="UP000249725">
    <property type="component" value="Unassembled WGS sequence"/>
</dbReference>
<dbReference type="PANTHER" id="PTHR23028">
    <property type="entry name" value="ACETYLTRANSFERASE"/>
    <property type="match status" value="1"/>
</dbReference>
<dbReference type="InterPro" id="IPR002656">
    <property type="entry name" value="Acyl_transf_3_dom"/>
</dbReference>
<dbReference type="GO" id="GO:0009103">
    <property type="term" value="P:lipopolysaccharide biosynthetic process"/>
    <property type="evidence" value="ECO:0007669"/>
    <property type="project" value="TreeGrafter"/>
</dbReference>